<dbReference type="Pfam" id="PF02777">
    <property type="entry name" value="Sod_Fe_C"/>
    <property type="match status" value="1"/>
</dbReference>
<dbReference type="Pfam" id="PF00081">
    <property type="entry name" value="Sod_Fe_N"/>
    <property type="match status" value="1"/>
</dbReference>
<evidence type="ECO:0000259" key="8">
    <source>
        <dbReference type="Pfam" id="PF02777"/>
    </source>
</evidence>
<evidence type="ECO:0000256" key="5">
    <source>
        <dbReference type="PIRSR" id="PIRSR000349-1"/>
    </source>
</evidence>
<dbReference type="InterPro" id="IPR036314">
    <property type="entry name" value="SOD_C_sf"/>
</dbReference>
<comment type="function">
    <text evidence="6">Destroys radicals which are normally produced within the cells and which are toxic to biological systems.</text>
</comment>
<dbReference type="PANTHER" id="PTHR11404">
    <property type="entry name" value="SUPEROXIDE DISMUTASE 2"/>
    <property type="match status" value="1"/>
</dbReference>
<evidence type="ECO:0000259" key="7">
    <source>
        <dbReference type="Pfam" id="PF00081"/>
    </source>
</evidence>
<feature type="binding site" evidence="5">
    <location>
        <position position="28"/>
    </location>
    <ligand>
        <name>Mn(2+)</name>
        <dbReference type="ChEBI" id="CHEBI:29035"/>
    </ligand>
</feature>
<dbReference type="PANTHER" id="PTHR11404:SF6">
    <property type="entry name" value="SUPEROXIDE DISMUTASE [MN], MITOCHONDRIAL"/>
    <property type="match status" value="1"/>
</dbReference>
<dbReference type="PRINTS" id="PR01703">
    <property type="entry name" value="MNSODISMTASE"/>
</dbReference>
<dbReference type="GO" id="GO:0046872">
    <property type="term" value="F:metal ion binding"/>
    <property type="evidence" value="ECO:0007669"/>
    <property type="project" value="UniProtKB-KW"/>
</dbReference>
<evidence type="ECO:0000313" key="10">
    <source>
        <dbReference type="Proteomes" id="UP000239494"/>
    </source>
</evidence>
<dbReference type="InterPro" id="IPR019833">
    <property type="entry name" value="Mn/Fe_SOD_BS"/>
</dbReference>
<dbReference type="SUPFAM" id="SSF54719">
    <property type="entry name" value="Fe,Mn superoxide dismutase (SOD), C-terminal domain"/>
    <property type="match status" value="1"/>
</dbReference>
<feature type="binding site" evidence="5">
    <location>
        <position position="76"/>
    </location>
    <ligand>
        <name>Mn(2+)</name>
        <dbReference type="ChEBI" id="CHEBI:29035"/>
    </ligand>
</feature>
<dbReference type="Proteomes" id="UP000239494">
    <property type="component" value="Unassembled WGS sequence"/>
</dbReference>
<evidence type="ECO:0000313" key="9">
    <source>
        <dbReference type="EMBL" id="PRY46428.1"/>
    </source>
</evidence>
<dbReference type="GO" id="GO:0004784">
    <property type="term" value="F:superoxide dismutase activity"/>
    <property type="evidence" value="ECO:0007669"/>
    <property type="project" value="UniProtKB-EC"/>
</dbReference>
<evidence type="ECO:0000256" key="1">
    <source>
        <dbReference type="ARBA" id="ARBA00008714"/>
    </source>
</evidence>
<dbReference type="SUPFAM" id="SSF46609">
    <property type="entry name" value="Fe,Mn superoxide dismutase (SOD), N-terminal domain"/>
    <property type="match status" value="1"/>
</dbReference>
<dbReference type="InterPro" id="IPR019832">
    <property type="entry name" value="Mn/Fe_SOD_C"/>
</dbReference>
<dbReference type="OrthoDB" id="9803125at2"/>
<comment type="caution">
    <text evidence="9">The sequence shown here is derived from an EMBL/GenBank/DDBJ whole genome shotgun (WGS) entry which is preliminary data.</text>
</comment>
<dbReference type="InterPro" id="IPR050265">
    <property type="entry name" value="Fe/Mn_Superoxide_Dismutase"/>
</dbReference>
<dbReference type="PIRSF" id="PIRSF000349">
    <property type="entry name" value="SODismutase"/>
    <property type="match status" value="1"/>
</dbReference>
<keyword evidence="4 6" id="KW-0560">Oxidoreductase</keyword>
<keyword evidence="3 5" id="KW-0479">Metal-binding</keyword>
<dbReference type="EC" id="1.15.1.1" evidence="2 6"/>
<feature type="binding site" evidence="5">
    <location>
        <position position="164"/>
    </location>
    <ligand>
        <name>Mn(2+)</name>
        <dbReference type="ChEBI" id="CHEBI:29035"/>
    </ligand>
</feature>
<dbReference type="Gene3D" id="3.55.40.20">
    <property type="entry name" value="Iron/manganese superoxide dismutase, C-terminal domain"/>
    <property type="match status" value="1"/>
</dbReference>
<protein>
    <recommendedName>
        <fullName evidence="2 6">Superoxide dismutase</fullName>
        <ecNumber evidence="2 6">1.15.1.1</ecNumber>
    </recommendedName>
</protein>
<comment type="similarity">
    <text evidence="1 6">Belongs to the iron/manganese superoxide dismutase family.</text>
</comment>
<dbReference type="EMBL" id="PVTF01000001">
    <property type="protein sequence ID" value="PRY46428.1"/>
    <property type="molecule type" value="Genomic_DNA"/>
</dbReference>
<dbReference type="FunFam" id="3.55.40.20:FF:000004">
    <property type="entry name" value="Superoxide dismutase [Fe]"/>
    <property type="match status" value="1"/>
</dbReference>
<feature type="domain" description="Manganese/iron superoxide dismutase C-terminal" evidence="8">
    <location>
        <begin position="92"/>
        <end position="193"/>
    </location>
</feature>
<proteinExistence type="inferred from homology"/>
<dbReference type="FunFam" id="1.10.287.990:FF:000001">
    <property type="entry name" value="Superoxide dismutase"/>
    <property type="match status" value="1"/>
</dbReference>
<sequence length="209" mass="23151">MAPYVLPDLDYDYADLEPAIIGEINELHHGKHHAAYVKGANDTIEQIDEARDKEDLGSIVGLETTLAFHLAGHALHQVWWKNLSPNGGDKPVGELAAAVDEFFGSFDGLRKQLNAAAGSIQGSGWGILAWEPVGQRLITQQLKDHHSNLSIATTPLLAFDIWEHAYYLQYRNLKVDYISALWNIVDWDDVNARFEAARAGRNGLLLPTA</sequence>
<evidence type="ECO:0000256" key="3">
    <source>
        <dbReference type="ARBA" id="ARBA00022723"/>
    </source>
</evidence>
<keyword evidence="10" id="KW-1185">Reference proteome</keyword>
<feature type="binding site" evidence="5">
    <location>
        <position position="160"/>
    </location>
    <ligand>
        <name>Mn(2+)</name>
        <dbReference type="ChEBI" id="CHEBI:29035"/>
    </ligand>
</feature>
<dbReference type="InterPro" id="IPR036324">
    <property type="entry name" value="Mn/Fe_SOD_N_sf"/>
</dbReference>
<dbReference type="PROSITE" id="PS00088">
    <property type="entry name" value="SOD_MN"/>
    <property type="match status" value="1"/>
</dbReference>
<gene>
    <name evidence="9" type="ORF">CLV43_101704</name>
</gene>
<accession>A0A2T0TLM5</accession>
<dbReference type="Gene3D" id="1.10.287.990">
    <property type="entry name" value="Fe,Mn superoxide dismutase (SOD) domain"/>
    <property type="match status" value="1"/>
</dbReference>
<dbReference type="InterPro" id="IPR019831">
    <property type="entry name" value="Mn/Fe_SOD_N"/>
</dbReference>
<evidence type="ECO:0000256" key="6">
    <source>
        <dbReference type="RuleBase" id="RU000414"/>
    </source>
</evidence>
<evidence type="ECO:0000256" key="4">
    <source>
        <dbReference type="ARBA" id="ARBA00023002"/>
    </source>
</evidence>
<dbReference type="RefSeq" id="WP_106185451.1">
    <property type="nucleotide sequence ID" value="NZ_PVTF01000001.1"/>
</dbReference>
<reference evidence="9 10" key="1">
    <citation type="submission" date="2018-03" db="EMBL/GenBank/DDBJ databases">
        <title>Genomic Encyclopedia of Archaeal and Bacterial Type Strains, Phase II (KMG-II): from individual species to whole genera.</title>
        <authorList>
            <person name="Goeker M."/>
        </authorList>
    </citation>
    <scope>NUCLEOTIDE SEQUENCE [LARGE SCALE GENOMIC DNA]</scope>
    <source>
        <strain evidence="9 10">DSM 44720</strain>
    </source>
</reference>
<feature type="domain" description="Manganese/iron superoxide dismutase N-terminal" evidence="7">
    <location>
        <begin position="4"/>
        <end position="84"/>
    </location>
</feature>
<organism evidence="9 10">
    <name type="scientific">Umezawaea tangerina</name>
    <dbReference type="NCBI Taxonomy" id="84725"/>
    <lineage>
        <taxon>Bacteria</taxon>
        <taxon>Bacillati</taxon>
        <taxon>Actinomycetota</taxon>
        <taxon>Actinomycetes</taxon>
        <taxon>Pseudonocardiales</taxon>
        <taxon>Pseudonocardiaceae</taxon>
        <taxon>Umezawaea</taxon>
    </lineage>
</organism>
<comment type="catalytic activity">
    <reaction evidence="6">
        <text>2 superoxide + 2 H(+) = H2O2 + O2</text>
        <dbReference type="Rhea" id="RHEA:20696"/>
        <dbReference type="ChEBI" id="CHEBI:15378"/>
        <dbReference type="ChEBI" id="CHEBI:15379"/>
        <dbReference type="ChEBI" id="CHEBI:16240"/>
        <dbReference type="ChEBI" id="CHEBI:18421"/>
        <dbReference type="EC" id="1.15.1.1"/>
    </reaction>
</comment>
<dbReference type="AlphaFoldDB" id="A0A2T0TLM5"/>
<name>A0A2T0TLM5_9PSEU</name>
<dbReference type="InterPro" id="IPR001189">
    <property type="entry name" value="Mn/Fe_SOD"/>
</dbReference>
<evidence type="ECO:0000256" key="2">
    <source>
        <dbReference type="ARBA" id="ARBA00012682"/>
    </source>
</evidence>